<keyword evidence="4 9" id="KW-0812">Transmembrane</keyword>
<dbReference type="Pfam" id="PF21203">
    <property type="entry name" value="ECM10"/>
    <property type="match status" value="1"/>
</dbReference>
<keyword evidence="8 9" id="KW-0472">Membrane</keyword>
<dbReference type="PANTHER" id="PTHR21397">
    <property type="entry name" value="CHROMATIN COMPLEXES SUBUNIT BAP18-RELATED"/>
    <property type="match status" value="1"/>
</dbReference>
<dbReference type="KEGG" id="hazt:108670980"/>
<sequence length="230" mass="25508">MKLITLLLVVLFQHCSCQNFQDGLALDGQLIVVIEDNLSSTSEEGNTWEERSLVTVRSAKLGQVSISHTRPWNEKLSKSLQKLSKSGDFYKLRLHQQGSKEPNFVYTFADACQLYASGMREHINLMIDTTPSAGLLSQSLVGASLYSPEGRLCHSDVSRSIKGYNSTVSVRTPVPGTVPDTATYIQRIEMANKEKAENKDNRSFFAKYWIYIIPAVLLLMVSGGGQEGGR</sequence>
<comment type="subcellular location">
    <subcellularLocation>
        <location evidence="1">Endoplasmic reticulum membrane</location>
        <topology evidence="1">Single-pass type I membrane protein</topology>
    </subcellularLocation>
</comment>
<evidence type="ECO:0000256" key="5">
    <source>
        <dbReference type="ARBA" id="ARBA00022729"/>
    </source>
</evidence>
<dbReference type="RefSeq" id="XP_018013955.1">
    <property type="nucleotide sequence ID" value="XM_018158466.2"/>
</dbReference>
<evidence type="ECO:0000313" key="12">
    <source>
        <dbReference type="RefSeq" id="XP_018013955.1"/>
    </source>
</evidence>
<feature type="transmembrane region" description="Helical" evidence="9">
    <location>
        <begin position="208"/>
        <end position="225"/>
    </location>
</feature>
<evidence type="ECO:0000256" key="3">
    <source>
        <dbReference type="ARBA" id="ARBA00020105"/>
    </source>
</evidence>
<evidence type="ECO:0000256" key="7">
    <source>
        <dbReference type="ARBA" id="ARBA00022989"/>
    </source>
</evidence>
<evidence type="ECO:0000256" key="4">
    <source>
        <dbReference type="ARBA" id="ARBA00022692"/>
    </source>
</evidence>
<keyword evidence="6" id="KW-0256">Endoplasmic reticulum</keyword>
<evidence type="ECO:0000313" key="11">
    <source>
        <dbReference type="Proteomes" id="UP000694843"/>
    </source>
</evidence>
<evidence type="ECO:0000256" key="10">
    <source>
        <dbReference type="SAM" id="SignalP"/>
    </source>
</evidence>
<evidence type="ECO:0000256" key="2">
    <source>
        <dbReference type="ARBA" id="ARBA00007695"/>
    </source>
</evidence>
<dbReference type="GeneID" id="108670980"/>
<reference evidence="12" key="1">
    <citation type="submission" date="2025-08" db="UniProtKB">
        <authorList>
            <consortium name="RefSeq"/>
        </authorList>
    </citation>
    <scope>IDENTIFICATION</scope>
    <source>
        <tissue evidence="12">Whole organism</tissue>
    </source>
</reference>
<evidence type="ECO:0000256" key="9">
    <source>
        <dbReference type="SAM" id="Phobius"/>
    </source>
</evidence>
<keyword evidence="7 9" id="KW-1133">Transmembrane helix</keyword>
<organism evidence="11 12">
    <name type="scientific">Hyalella azteca</name>
    <name type="common">Amphipod</name>
    <dbReference type="NCBI Taxonomy" id="294128"/>
    <lineage>
        <taxon>Eukaryota</taxon>
        <taxon>Metazoa</taxon>
        <taxon>Ecdysozoa</taxon>
        <taxon>Arthropoda</taxon>
        <taxon>Crustacea</taxon>
        <taxon>Multicrustacea</taxon>
        <taxon>Malacostraca</taxon>
        <taxon>Eumalacostraca</taxon>
        <taxon>Peracarida</taxon>
        <taxon>Amphipoda</taxon>
        <taxon>Senticaudata</taxon>
        <taxon>Talitrida</taxon>
        <taxon>Talitroidea</taxon>
        <taxon>Hyalellidae</taxon>
        <taxon>Hyalella</taxon>
    </lineage>
</organism>
<evidence type="ECO:0000256" key="1">
    <source>
        <dbReference type="ARBA" id="ARBA00004115"/>
    </source>
</evidence>
<protein>
    <recommendedName>
        <fullName evidence="3">ER membrane protein complex subunit 10</fullName>
    </recommendedName>
</protein>
<gene>
    <name evidence="12" type="primary">LOC108670980</name>
</gene>
<accession>A0A8B7NJX5</accession>
<comment type="similarity">
    <text evidence="2">Belongs to the EMC10 family.</text>
</comment>
<dbReference type="PANTHER" id="PTHR21397:SF4">
    <property type="entry name" value="ER MEMBRANE PROTEIN COMPLEX SUBUNIT 10"/>
    <property type="match status" value="1"/>
</dbReference>
<dbReference type="CTD" id="284361"/>
<feature type="chain" id="PRO_5034965300" description="ER membrane protein complex subunit 10" evidence="10">
    <location>
        <begin position="18"/>
        <end position="230"/>
    </location>
</feature>
<evidence type="ECO:0000256" key="8">
    <source>
        <dbReference type="ARBA" id="ARBA00023136"/>
    </source>
</evidence>
<keyword evidence="5 10" id="KW-0732">Signal</keyword>
<evidence type="ECO:0000256" key="6">
    <source>
        <dbReference type="ARBA" id="ARBA00022824"/>
    </source>
</evidence>
<dbReference type="OMA" id="QFNDVLW"/>
<keyword evidence="11" id="KW-1185">Reference proteome</keyword>
<name>A0A8B7NJX5_HYAAZ</name>
<feature type="signal peptide" evidence="10">
    <location>
        <begin position="1"/>
        <end position="17"/>
    </location>
</feature>
<dbReference type="CDD" id="cd22209">
    <property type="entry name" value="EMC10"/>
    <property type="match status" value="1"/>
</dbReference>
<dbReference type="AlphaFoldDB" id="A0A8B7NJX5"/>
<dbReference type="OrthoDB" id="1894652at2759"/>
<proteinExistence type="inferred from homology"/>
<dbReference type="Proteomes" id="UP000694843">
    <property type="component" value="Unplaced"/>
</dbReference>
<dbReference type="GO" id="GO:0072546">
    <property type="term" value="C:EMC complex"/>
    <property type="evidence" value="ECO:0007669"/>
    <property type="project" value="TreeGrafter"/>
</dbReference>